<gene>
    <name evidence="8" type="ORF">HETSPECPRED_002758</name>
</gene>
<feature type="compositionally biased region" description="Basic and acidic residues" evidence="6">
    <location>
        <begin position="236"/>
        <end position="253"/>
    </location>
</feature>
<dbReference type="GO" id="GO:0030435">
    <property type="term" value="P:sporulation resulting in formation of a cellular spore"/>
    <property type="evidence" value="ECO:0007669"/>
    <property type="project" value="UniProtKB-KW"/>
</dbReference>
<feature type="region of interest" description="Disordered" evidence="6">
    <location>
        <begin position="346"/>
        <end position="393"/>
    </location>
</feature>
<dbReference type="Gene3D" id="2.60.40.3960">
    <property type="entry name" value="Velvet domain"/>
    <property type="match status" value="1"/>
</dbReference>
<feature type="region of interest" description="Disordered" evidence="6">
    <location>
        <begin position="1"/>
        <end position="43"/>
    </location>
</feature>
<evidence type="ECO:0000256" key="1">
    <source>
        <dbReference type="ARBA" id="ARBA00004123"/>
    </source>
</evidence>
<reference evidence="8" key="1">
    <citation type="submission" date="2021-03" db="EMBL/GenBank/DDBJ databases">
        <authorList>
            <person name="Tagirdzhanova G."/>
        </authorList>
    </citation>
    <scope>NUCLEOTIDE SEQUENCE</scope>
</reference>
<dbReference type="InterPro" id="IPR037525">
    <property type="entry name" value="Velvet_dom"/>
</dbReference>
<feature type="domain" description="Velvet" evidence="7">
    <location>
        <begin position="17"/>
        <end position="190"/>
    </location>
</feature>
<evidence type="ECO:0000313" key="9">
    <source>
        <dbReference type="Proteomes" id="UP000664521"/>
    </source>
</evidence>
<evidence type="ECO:0000256" key="3">
    <source>
        <dbReference type="ARBA" id="ARBA00023015"/>
    </source>
</evidence>
<dbReference type="GO" id="GO:0005634">
    <property type="term" value="C:nucleus"/>
    <property type="evidence" value="ECO:0007669"/>
    <property type="project" value="UniProtKB-SubCell"/>
</dbReference>
<dbReference type="Proteomes" id="UP000664521">
    <property type="component" value="Unassembled WGS sequence"/>
</dbReference>
<name>A0A8H3F201_9LECA</name>
<comment type="caution">
    <text evidence="8">The sequence shown here is derived from an EMBL/GenBank/DDBJ whole genome shotgun (WGS) entry which is preliminary data.</text>
</comment>
<feature type="region of interest" description="Disordered" evidence="6">
    <location>
        <begin position="451"/>
        <end position="498"/>
    </location>
</feature>
<feature type="compositionally biased region" description="Basic and acidic residues" evidence="6">
    <location>
        <begin position="351"/>
        <end position="367"/>
    </location>
</feature>
<keyword evidence="3" id="KW-0805">Transcription regulation</keyword>
<dbReference type="PANTHER" id="PTHR33572:SF18">
    <property type="entry name" value="SPORE DEVELOPMENT REGULATOR VOSA"/>
    <property type="match status" value="1"/>
</dbReference>
<dbReference type="InterPro" id="IPR021740">
    <property type="entry name" value="Velvet"/>
</dbReference>
<proteinExistence type="predicted"/>
<evidence type="ECO:0000313" key="8">
    <source>
        <dbReference type="EMBL" id="CAF9916098.1"/>
    </source>
</evidence>
<accession>A0A8H3F201</accession>
<keyword evidence="4" id="KW-0804">Transcription</keyword>
<dbReference type="OrthoDB" id="5599552at2759"/>
<protein>
    <recommendedName>
        <fullName evidence="7">Velvet domain-containing protein</fullName>
    </recommendedName>
</protein>
<feature type="compositionally biased region" description="Polar residues" evidence="6">
    <location>
        <begin position="451"/>
        <end position="461"/>
    </location>
</feature>
<dbReference type="EMBL" id="CAJPDS010000017">
    <property type="protein sequence ID" value="CAF9916098.1"/>
    <property type="molecule type" value="Genomic_DNA"/>
</dbReference>
<evidence type="ECO:0000256" key="2">
    <source>
        <dbReference type="ARBA" id="ARBA00022969"/>
    </source>
</evidence>
<dbReference type="InterPro" id="IPR038491">
    <property type="entry name" value="Velvet_dom_sf"/>
</dbReference>
<dbReference type="Pfam" id="PF11754">
    <property type="entry name" value="Velvet"/>
    <property type="match status" value="2"/>
</dbReference>
<keyword evidence="9" id="KW-1185">Reference proteome</keyword>
<evidence type="ECO:0000256" key="5">
    <source>
        <dbReference type="ARBA" id="ARBA00023242"/>
    </source>
</evidence>
<dbReference type="PROSITE" id="PS51821">
    <property type="entry name" value="VELVET"/>
    <property type="match status" value="1"/>
</dbReference>
<evidence type="ECO:0000256" key="6">
    <source>
        <dbReference type="SAM" id="MobiDB-lite"/>
    </source>
</evidence>
<keyword evidence="2" id="KW-0749">Sporulation</keyword>
<feature type="compositionally biased region" description="Polar residues" evidence="6">
    <location>
        <begin position="221"/>
        <end position="232"/>
    </location>
</feature>
<feature type="compositionally biased region" description="Basic and acidic residues" evidence="6">
    <location>
        <begin position="1"/>
        <end position="12"/>
    </location>
</feature>
<dbReference type="PANTHER" id="PTHR33572">
    <property type="entry name" value="SPORE DEVELOPMENT REGULATOR VOSA"/>
    <property type="match status" value="1"/>
</dbReference>
<keyword evidence="5" id="KW-0539">Nucleus</keyword>
<feature type="compositionally biased region" description="Polar residues" evidence="6">
    <location>
        <begin position="283"/>
        <end position="294"/>
    </location>
</feature>
<evidence type="ECO:0000259" key="7">
    <source>
        <dbReference type="PROSITE" id="PS51821"/>
    </source>
</evidence>
<comment type="subcellular location">
    <subcellularLocation>
        <location evidence="1">Nucleus</location>
    </subcellularLocation>
</comment>
<organism evidence="8 9">
    <name type="scientific">Heterodermia speciosa</name>
    <dbReference type="NCBI Taxonomy" id="116794"/>
    <lineage>
        <taxon>Eukaryota</taxon>
        <taxon>Fungi</taxon>
        <taxon>Dikarya</taxon>
        <taxon>Ascomycota</taxon>
        <taxon>Pezizomycotina</taxon>
        <taxon>Lecanoromycetes</taxon>
        <taxon>OSLEUM clade</taxon>
        <taxon>Lecanoromycetidae</taxon>
        <taxon>Caliciales</taxon>
        <taxon>Physciaceae</taxon>
        <taxon>Heterodermia</taxon>
    </lineage>
</organism>
<sequence>MNRSEQKLEQKPLPKPPFPPEDYHLEIRQGPNRAKVPSPREKALVLDRKPIDPQPILQLKISEEQDPQKNYLQSPYHFMWCSLLPGDEYSSEAIPQNILSGGLVSSLHRLKDVDNTDGAFFVFGDLSVTMRGRYRLRFSLYEMVKTHVVFITSIDSDPFTAYTHKEFPGMLESTFLARSFGDQGVRLKTRKESRTMLKRPPPSKLHSEPDGGMTPGYPHQSFVNQQTPQSQYRFEPNSDPRRTATLEHHEPAAKRQRTTTGIESHEQEPRFPPRLFTDVRPPNTYSSAYQNPSGQVYRYPGEPYSAPSTVSDYYQFGHQRTNSSTASSPYVSPQTDFTFSSISSSNYQMQHSREPSHHQSHPADAHQQKHVPYPTPPKQHDQPLYREPTASASHSAAEVLANMSYAAPVSAATRTAEDSSAFASKILSPAPISGRPILPPLQAMMPAIPQSSAPHLRSSNVLPPIESSLTREIDSRHHTQQQYQRHHPAAPPIGTSST</sequence>
<feature type="region of interest" description="Disordered" evidence="6">
    <location>
        <begin position="188"/>
        <end position="303"/>
    </location>
</feature>
<evidence type="ECO:0000256" key="4">
    <source>
        <dbReference type="ARBA" id="ARBA00023163"/>
    </source>
</evidence>
<dbReference type="AlphaFoldDB" id="A0A8H3F201"/>